<dbReference type="Proteomes" id="UP001178507">
    <property type="component" value="Unassembled WGS sequence"/>
</dbReference>
<evidence type="ECO:0000256" key="1">
    <source>
        <dbReference type="SAM" id="Coils"/>
    </source>
</evidence>
<accession>A0AA36IIZ2</accession>
<dbReference type="EMBL" id="CAUJNA010001480">
    <property type="protein sequence ID" value="CAJ1387215.1"/>
    <property type="molecule type" value="Genomic_DNA"/>
</dbReference>
<gene>
    <name evidence="2" type="ORF">EVOR1521_LOCUS13337</name>
</gene>
<feature type="coiled-coil region" evidence="1">
    <location>
        <begin position="284"/>
        <end position="311"/>
    </location>
</feature>
<dbReference type="AlphaFoldDB" id="A0AA36IIZ2"/>
<keyword evidence="3" id="KW-1185">Reference proteome</keyword>
<evidence type="ECO:0000313" key="2">
    <source>
        <dbReference type="EMBL" id="CAJ1387215.1"/>
    </source>
</evidence>
<name>A0AA36IIZ2_9DINO</name>
<dbReference type="Gene3D" id="3.40.50.150">
    <property type="entry name" value="Vaccinia Virus protein VP39"/>
    <property type="match status" value="1"/>
</dbReference>
<organism evidence="2 3">
    <name type="scientific">Effrenium voratum</name>
    <dbReference type="NCBI Taxonomy" id="2562239"/>
    <lineage>
        <taxon>Eukaryota</taxon>
        <taxon>Sar</taxon>
        <taxon>Alveolata</taxon>
        <taxon>Dinophyceae</taxon>
        <taxon>Suessiales</taxon>
        <taxon>Symbiodiniaceae</taxon>
        <taxon>Effrenium</taxon>
    </lineage>
</organism>
<comment type="caution">
    <text evidence="2">The sequence shown here is derived from an EMBL/GenBank/DDBJ whole genome shotgun (WGS) entry which is preliminary data.</text>
</comment>
<protein>
    <recommendedName>
        <fullName evidence="4">Protein C10</fullName>
    </recommendedName>
</protein>
<dbReference type="SUPFAM" id="SSF53335">
    <property type="entry name" value="S-adenosyl-L-methionine-dependent methyltransferases"/>
    <property type="match status" value="1"/>
</dbReference>
<proteinExistence type="predicted"/>
<evidence type="ECO:0000313" key="3">
    <source>
        <dbReference type="Proteomes" id="UP001178507"/>
    </source>
</evidence>
<sequence length="464" mass="52261">MAMSRDDQWALTWADLQQIFEECERKDFSCRGFSHFIETGTFLGQTVIALSQHFRELHTIELSPQCFEAAKLFAWKASRSIHFHLGQSTEILKKLLPKISGPSVLYLDAHWSGSVTAGLEQEVPLMDELHLICELLPHACLIIIDDLDLFAKVNSFEAINQQTGTSSGYHSADWRPITCESIKMHCTRRAVGCFQLGDRFVIMLRCEGGLSAASHADVKPSLDTAAAVCPDLVLRSRLSAQGKNLWISTPGLRLQASSLDRVRSQGKWWQRIADAMEREYSNTLGSASTKFKDLQDQMERERAKTAKLCKESVDNNLTHQQCVALHDDLIEAFMAEAFQQKLTAAWTAAGGNKAKEQKAKRETCLPLQLPVMEKFGFEASEKGVFACLWSIRTTFFNFKKIEEMDQELLAKATLLDFLVSPDKQPTSDLSDWASCTYPKTYPDLCRMRSSMKLSKNDLGDLILQ</sequence>
<dbReference type="InterPro" id="IPR029063">
    <property type="entry name" value="SAM-dependent_MTases_sf"/>
</dbReference>
<keyword evidence="1" id="KW-0175">Coiled coil</keyword>
<evidence type="ECO:0008006" key="4">
    <source>
        <dbReference type="Google" id="ProtNLM"/>
    </source>
</evidence>
<reference evidence="2" key="1">
    <citation type="submission" date="2023-08" db="EMBL/GenBank/DDBJ databases">
        <authorList>
            <person name="Chen Y."/>
            <person name="Shah S."/>
            <person name="Dougan E. K."/>
            <person name="Thang M."/>
            <person name="Chan C."/>
        </authorList>
    </citation>
    <scope>NUCLEOTIDE SEQUENCE</scope>
</reference>